<comment type="caution">
    <text evidence="2">The sequence shown here is derived from an EMBL/GenBank/DDBJ whole genome shotgun (WGS) entry which is preliminary data.</text>
</comment>
<dbReference type="InterPro" id="IPR036038">
    <property type="entry name" value="Aminotransferase-like"/>
</dbReference>
<dbReference type="InterPro" id="IPR043131">
    <property type="entry name" value="BCAT-like_N"/>
</dbReference>
<gene>
    <name evidence="2" type="ORF">GCM10025790_15670</name>
</gene>
<dbReference type="Pfam" id="PF01063">
    <property type="entry name" value="Aminotran_4"/>
    <property type="match status" value="1"/>
</dbReference>
<organism evidence="2 3">
    <name type="scientific">Nesterenkonia rhizosphaerae</name>
    <dbReference type="NCBI Taxonomy" id="1348272"/>
    <lineage>
        <taxon>Bacteria</taxon>
        <taxon>Bacillati</taxon>
        <taxon>Actinomycetota</taxon>
        <taxon>Actinomycetes</taxon>
        <taxon>Micrococcales</taxon>
        <taxon>Micrococcaceae</taxon>
        <taxon>Nesterenkonia</taxon>
    </lineage>
</organism>
<dbReference type="EMBL" id="BAABLW010000007">
    <property type="protein sequence ID" value="GAA4920478.1"/>
    <property type="molecule type" value="Genomic_DNA"/>
</dbReference>
<dbReference type="SUPFAM" id="SSF56752">
    <property type="entry name" value="D-aminoacid aminotransferase-like PLP-dependent enzymes"/>
    <property type="match status" value="1"/>
</dbReference>
<proteinExistence type="inferred from homology"/>
<keyword evidence="2" id="KW-0456">Lyase</keyword>
<evidence type="ECO:0000256" key="1">
    <source>
        <dbReference type="ARBA" id="ARBA00009320"/>
    </source>
</evidence>
<evidence type="ECO:0000313" key="2">
    <source>
        <dbReference type="EMBL" id="GAA4920478.1"/>
    </source>
</evidence>
<dbReference type="RefSeq" id="WP_345477501.1">
    <property type="nucleotide sequence ID" value="NZ_BAABLW010000007.1"/>
</dbReference>
<name>A0ABP9FXX5_9MICC</name>
<sequence>MAEHFQEDSVSSVAVRIDAEHPHGVLFDPHQPQLRVTDLGVVRGDGVFETMLVIDGAVRKLTPHLNRLRRSADITEIGIPPEESWRAAIQLGLEEFRTRGGLPEQLSIRLTATRGVDGEPASEDPQFAGTYWALLAPVPATMLASRGKPIAVTLLDRGYSSDAVERSPWLMLSAKTLSYAVNMAAGRWARQHGFDDVIFLSSDGQVLEAPTSTVLMYSEDAEGTPVLTTPTLNTGILPGTSQGAIFAAAERAGWKLAYGPVTPEDLKAAQHVWLLSSVRLASPVNRIDDHQLEVSTELTATLMDFLAQDLAETYPTED</sequence>
<dbReference type="Gene3D" id="3.30.470.10">
    <property type="match status" value="1"/>
</dbReference>
<comment type="similarity">
    <text evidence="1">Belongs to the class-IV pyridoxal-phosphate-dependent aminotransferase family.</text>
</comment>
<evidence type="ECO:0000313" key="3">
    <source>
        <dbReference type="Proteomes" id="UP001500368"/>
    </source>
</evidence>
<dbReference type="InterPro" id="IPR043132">
    <property type="entry name" value="BCAT-like_C"/>
</dbReference>
<dbReference type="Proteomes" id="UP001500368">
    <property type="component" value="Unassembled WGS sequence"/>
</dbReference>
<dbReference type="Gene3D" id="3.20.10.10">
    <property type="entry name" value="D-amino Acid Aminotransferase, subunit A, domain 2"/>
    <property type="match status" value="1"/>
</dbReference>
<keyword evidence="3" id="KW-1185">Reference proteome</keyword>
<dbReference type="CDD" id="cd00449">
    <property type="entry name" value="PLPDE_IV"/>
    <property type="match status" value="1"/>
</dbReference>
<dbReference type="InterPro" id="IPR050571">
    <property type="entry name" value="Class-IV_PLP-Dep_Aminotrnsfr"/>
</dbReference>
<dbReference type="PANTHER" id="PTHR42743:SF11">
    <property type="entry name" value="AMINODEOXYCHORISMATE LYASE"/>
    <property type="match status" value="1"/>
</dbReference>
<dbReference type="PANTHER" id="PTHR42743">
    <property type="entry name" value="AMINO-ACID AMINOTRANSFERASE"/>
    <property type="match status" value="1"/>
</dbReference>
<dbReference type="GO" id="GO:0016829">
    <property type="term" value="F:lyase activity"/>
    <property type="evidence" value="ECO:0007669"/>
    <property type="project" value="UniProtKB-KW"/>
</dbReference>
<reference evidence="3" key="1">
    <citation type="journal article" date="2019" name="Int. J. Syst. Evol. Microbiol.">
        <title>The Global Catalogue of Microorganisms (GCM) 10K type strain sequencing project: providing services to taxonomists for standard genome sequencing and annotation.</title>
        <authorList>
            <consortium name="The Broad Institute Genomics Platform"/>
            <consortium name="The Broad Institute Genome Sequencing Center for Infectious Disease"/>
            <person name="Wu L."/>
            <person name="Ma J."/>
        </authorList>
    </citation>
    <scope>NUCLEOTIDE SEQUENCE [LARGE SCALE GENOMIC DNA]</scope>
    <source>
        <strain evidence="3">JCM 19129</strain>
    </source>
</reference>
<protein>
    <submittedName>
        <fullName evidence="2">Aminodeoxychorismate lyase</fullName>
    </submittedName>
</protein>
<dbReference type="InterPro" id="IPR001544">
    <property type="entry name" value="Aminotrans_IV"/>
</dbReference>
<accession>A0ABP9FXX5</accession>